<dbReference type="Gene3D" id="3.40.50.10810">
    <property type="entry name" value="Tandem AAA-ATPase domain"/>
    <property type="match status" value="1"/>
</dbReference>
<organism evidence="7 8">
    <name type="scientific">Cichlidogyrus casuarinus</name>
    <dbReference type="NCBI Taxonomy" id="1844966"/>
    <lineage>
        <taxon>Eukaryota</taxon>
        <taxon>Metazoa</taxon>
        <taxon>Spiralia</taxon>
        <taxon>Lophotrochozoa</taxon>
        <taxon>Platyhelminthes</taxon>
        <taxon>Monogenea</taxon>
        <taxon>Monopisthocotylea</taxon>
        <taxon>Dactylogyridea</taxon>
        <taxon>Ancyrocephalidae</taxon>
        <taxon>Cichlidogyrus</taxon>
    </lineage>
</organism>
<dbReference type="InterPro" id="IPR014001">
    <property type="entry name" value="Helicase_ATP-bd"/>
</dbReference>
<reference evidence="7 8" key="1">
    <citation type="submission" date="2024-11" db="EMBL/GenBank/DDBJ databases">
        <title>Adaptive evolution of stress response genes in parasites aligns with host niche diversity.</title>
        <authorList>
            <person name="Hahn C."/>
            <person name="Resl P."/>
        </authorList>
    </citation>
    <scope>NUCLEOTIDE SEQUENCE [LARGE SCALE GENOMIC DNA]</scope>
    <source>
        <strain evidence="7">EGGRZ-B1_66</strain>
        <tissue evidence="7">Body</tissue>
    </source>
</reference>
<dbReference type="InterPro" id="IPR027417">
    <property type="entry name" value="P-loop_NTPase"/>
</dbReference>
<evidence type="ECO:0000313" key="7">
    <source>
        <dbReference type="EMBL" id="KAL3319444.1"/>
    </source>
</evidence>
<dbReference type="SMART" id="SM00490">
    <property type="entry name" value="HELICc"/>
    <property type="match status" value="1"/>
</dbReference>
<evidence type="ECO:0000259" key="6">
    <source>
        <dbReference type="PROSITE" id="PS51194"/>
    </source>
</evidence>
<keyword evidence="8" id="KW-1185">Reference proteome</keyword>
<gene>
    <name evidence="7" type="primary">BTAF1</name>
    <name evidence="7" type="ORF">Ciccas_001897</name>
</gene>
<dbReference type="PANTHER" id="PTHR36498:SF1">
    <property type="entry name" value="TATA-BINDING PROTEIN-ASSOCIATED FACTOR 172"/>
    <property type="match status" value="1"/>
</dbReference>
<feature type="domain" description="Helicase C-terminal" evidence="6">
    <location>
        <begin position="1798"/>
        <end position="1950"/>
    </location>
</feature>
<dbReference type="Pfam" id="PF00271">
    <property type="entry name" value="Helicase_C"/>
    <property type="match status" value="1"/>
</dbReference>
<proteinExistence type="predicted"/>
<dbReference type="SUPFAM" id="SSF52540">
    <property type="entry name" value="P-loop containing nucleoside triphosphate hydrolases"/>
    <property type="match status" value="2"/>
</dbReference>
<dbReference type="SUPFAM" id="SSF48371">
    <property type="entry name" value="ARM repeat"/>
    <property type="match status" value="1"/>
</dbReference>
<dbReference type="InterPro" id="IPR000330">
    <property type="entry name" value="SNF2_N"/>
</dbReference>
<keyword evidence="2" id="KW-0347">Helicase</keyword>
<evidence type="ECO:0000256" key="1">
    <source>
        <dbReference type="ARBA" id="ARBA00022801"/>
    </source>
</evidence>
<dbReference type="PROSITE" id="PS51194">
    <property type="entry name" value="HELICASE_CTER"/>
    <property type="match status" value="1"/>
</dbReference>
<keyword evidence="2" id="KW-0067">ATP-binding</keyword>
<name>A0ABD2QIV5_9PLAT</name>
<dbReference type="Pfam" id="PF00176">
    <property type="entry name" value="SNF2-rel_dom"/>
    <property type="match status" value="1"/>
</dbReference>
<evidence type="ECO:0000313" key="8">
    <source>
        <dbReference type="Proteomes" id="UP001626550"/>
    </source>
</evidence>
<feature type="domain" description="Helicase ATP-binding" evidence="5">
    <location>
        <begin position="1431"/>
        <end position="1602"/>
    </location>
</feature>
<dbReference type="PANTHER" id="PTHR36498">
    <property type="entry name" value="TATA-BINDING PROTEIN-ASSOCIATED FACTOR 172"/>
    <property type="match status" value="1"/>
</dbReference>
<dbReference type="Proteomes" id="UP001626550">
    <property type="component" value="Unassembled WGS sequence"/>
</dbReference>
<dbReference type="Gene3D" id="1.25.10.10">
    <property type="entry name" value="Leucine-rich Repeat Variant"/>
    <property type="match status" value="1"/>
</dbReference>
<dbReference type="InterPro" id="IPR022707">
    <property type="entry name" value="Mot1_central_dom"/>
</dbReference>
<dbReference type="Pfam" id="PF12054">
    <property type="entry name" value="DUF3535"/>
    <property type="match status" value="1"/>
</dbReference>
<sequence>MTSRLDRLLSLLESSPNNFLRSTAAQQLGELVKTYHGDLDDIFAKLDILIHHKNWVCRITASEVTSAIVRNLPLWTPNYSTNASQLTPEEFQSGYLTFKTLNLHVVLAQGAHLYSIDEREIVSKESAKFDRQSLNKFMGLDDASDSLVLKALDSHSSVNVDSLVSEDDFKMKQTDCEYRNDVKTSMERLYGNKSRSFKRSIPSPDTPADVKPRIKPLATFPQKWPLDTFCTRLLADLWALRWESRHGAASCLRELLSCSSQMLSAGMFDGLSKEQNLLLHSVYIEDIAVRVICTLALDKFSDFVSDEIVAPVRETAAQLLGILSRYLDQAQTEQLMNHLLQLTNLEYSGPGTSWMISHGALIGLKYILVARTDLWNIILWPIARNLLCRLGGIEEWPPSPDLLAENCESVAERLSNTVYHNPGAEDILAATVDAFLPIVSPVLEKLDSDYPESKTWLINCIWALLGKCSDLSGAISPILRLITEICATNPCLVISFSSEPNKQQLSASSIENFLLVVRLLHHSSSSIRNLAIDALNTIFSLLFNVPQGPGIVPVVLLHTVLDQLFHRVILECDSSVIKSLVRLWTMIIQRSSTDAIVQAALGRIDFWLCQAMQPSRVPFAPQMLNLLMSPGGLMAGSQPPLAGQAPAVSCDPPQMYIAGRDSLDAGERERELVVMETRITAVGLLAELCGRMAQSEQQIAVPLPNSESGSHGDEDKNGEQVQTVNLCAGTYIIQRVITNVHLSDRQANQRFLAGLFISRFIHWNADPSDHNIQWFEVLEHFISLRGRDSTPENAPLKQLLTKIPREKTDLYLRLAPYFQEMREKLQNCLTEVIYYEEILPSFVGMQDSARSLIRLLPDSKMTLEAEFSHINPSSVLNIVDCQRLLSNLEQKLSLLDLQVSRERELAEAFHRSKAALDDCLAVQLHLASRVELAMAAALVRCKYIMPGKMTLLIRPLIDTIRGSQPSVNKDLPEAECHATYPCTGMTDRLQRLAASTLTKLLWFEWNPHNVTTPTENTSKAAQKVVRNLVNYLVTSDPLLISCRDQEPENGPKKSQSNGKMADSEACRPATMQAIRFRGSCYTIVFLYRFFTEYGLSPFQLHVGLPALWKVMWVEWLSAVAAAYTGLNSELGKCVEMLTAGSAETSNVEFLIRLSRCLKDSQPTQALQHTQSNNHQPFLNGLCTNALCLPVLFLSSGQDTYKQLTAICVLRSGLISALIQPDDDSVETLKVRVAVGRLVLMLLEYASTTIIMNELTDWILIYLASPVDSFRLTAIIILNYLVANFLDNQFKQELTRLHSACRYSWTRYPEWDCGSTLMPGYPKDYSHADNLKVILPYSVILLAPVMRALSDHVPRIREYASLVFANLLVLMPLESSQANPDGMDPGLQEKRLLERKFIDCFLNPSMIEHYSLPVTINASLRPYQQDGINWLTFLNRFGLHGILCDDLGLGKTLQSICVLAADHKEKNTNQSQHRVVSLVVCPMTLTGHWLNEVQKFTGNSDQPLYGKIFQPNVCAKESTDSYLQGTDLVIASYENIRSNTEFFPSVHWNYLILDEGHMIKNAKTKLSMRLHALKARHRLILTGTPVQNYVGELWSLFKFLMPGFLGTEQNFNQKFAQPLQQMRDPKCTQSERTRGQQALDRLHKIILPFMLRRLKENVLDDLPPKIVQDYPCELTALQRKLYEAYVKQEDLNKEEEEKEEPSSRFGFEQMQYLLAICNHPSLVLTRQTPTGAKRQRSIQHPMLAWTQEQLQKRAFGPHTNNLESFRLSGKLLALRQLLIDCGFQASVEDNQESNVEAANDQDLFSQHRLLVFARSKRMLNLTESLLQSQFRSFTFLRLDGSVPVGQRFGICQRFNSDPSIDALLLTTSVGGVGLNLTGADTVIFLENDWNPSKDLQAMDRAHRIGQKRTVTVYRLVTSDTIEEQIMSLQKFKQGLANALVNTDNESLGSALSVSGASLMDNLVDNRNLEQKQTPTNLNLEDERLSQYEEEFNLDSFIDKLRHHPSNP</sequence>
<accession>A0ABD2QIV5</accession>
<dbReference type="SMART" id="SM00487">
    <property type="entry name" value="DEXDc"/>
    <property type="match status" value="1"/>
</dbReference>
<dbReference type="GO" id="GO:0003677">
    <property type="term" value="F:DNA binding"/>
    <property type="evidence" value="ECO:0007669"/>
    <property type="project" value="UniProtKB-KW"/>
</dbReference>
<dbReference type="GO" id="GO:0004386">
    <property type="term" value="F:helicase activity"/>
    <property type="evidence" value="ECO:0007669"/>
    <property type="project" value="UniProtKB-KW"/>
</dbReference>
<dbReference type="InterPro" id="IPR049730">
    <property type="entry name" value="SNF2/RAD54-like_C"/>
</dbReference>
<dbReference type="EMBL" id="JBJKFK010000136">
    <property type="protein sequence ID" value="KAL3319444.1"/>
    <property type="molecule type" value="Genomic_DNA"/>
</dbReference>
<evidence type="ECO:0000256" key="2">
    <source>
        <dbReference type="ARBA" id="ARBA00022806"/>
    </source>
</evidence>
<dbReference type="InterPro" id="IPR038718">
    <property type="entry name" value="SNF2-like_sf"/>
</dbReference>
<dbReference type="InterPro" id="IPR001650">
    <property type="entry name" value="Helicase_C-like"/>
</dbReference>
<protein>
    <submittedName>
        <fullName evidence="7">Btaf1 RNA polymerase II, B-TFIID transcription factor-associated, 170kDa</fullName>
    </submittedName>
</protein>
<dbReference type="PROSITE" id="PS51192">
    <property type="entry name" value="HELICASE_ATP_BIND_1"/>
    <property type="match status" value="1"/>
</dbReference>
<dbReference type="InterPro" id="IPR044972">
    <property type="entry name" value="Mot1"/>
</dbReference>
<evidence type="ECO:0000256" key="3">
    <source>
        <dbReference type="ARBA" id="ARBA00023125"/>
    </source>
</evidence>
<evidence type="ECO:0000259" key="5">
    <source>
        <dbReference type="PROSITE" id="PS51192"/>
    </source>
</evidence>
<dbReference type="GO" id="GO:0016787">
    <property type="term" value="F:hydrolase activity"/>
    <property type="evidence" value="ECO:0007669"/>
    <property type="project" value="UniProtKB-KW"/>
</dbReference>
<feature type="region of interest" description="Disordered" evidence="4">
    <location>
        <begin position="1042"/>
        <end position="1063"/>
    </location>
</feature>
<evidence type="ECO:0000256" key="4">
    <source>
        <dbReference type="SAM" id="MobiDB-lite"/>
    </source>
</evidence>
<dbReference type="Gene3D" id="3.40.50.300">
    <property type="entry name" value="P-loop containing nucleotide triphosphate hydrolases"/>
    <property type="match status" value="1"/>
</dbReference>
<dbReference type="CDD" id="cd18793">
    <property type="entry name" value="SF2_C_SNF"/>
    <property type="match status" value="1"/>
</dbReference>
<keyword evidence="3" id="KW-0238">DNA-binding</keyword>
<dbReference type="InterPro" id="IPR011989">
    <property type="entry name" value="ARM-like"/>
</dbReference>
<dbReference type="InterPro" id="IPR016024">
    <property type="entry name" value="ARM-type_fold"/>
</dbReference>
<keyword evidence="1" id="KW-0378">Hydrolase</keyword>
<comment type="caution">
    <text evidence="7">The sequence shown here is derived from an EMBL/GenBank/DDBJ whole genome shotgun (WGS) entry which is preliminary data.</text>
</comment>
<keyword evidence="2" id="KW-0547">Nucleotide-binding</keyword>